<sequence length="161" mass="17447">MSYGSVLVVLLVACYGGASVFSGMTGQLGRALQRLARAGPEPYKLMPGLTLAPTAHWNHTRPTAHPRGPTLIESVTDVLRTHRLQWKVAPGLQVSLLADDKGMFRVQAGSDNAFQDSSRTFGMMRRMKLALLPIMYKLGVITTLLVLLTAFALKGLTIGIL</sequence>
<organism evidence="1 2">
    <name type="scientific">Rhodnius prolixus</name>
    <name type="common">Triatomid bug</name>
    <dbReference type="NCBI Taxonomy" id="13249"/>
    <lineage>
        <taxon>Eukaryota</taxon>
        <taxon>Metazoa</taxon>
        <taxon>Ecdysozoa</taxon>
        <taxon>Arthropoda</taxon>
        <taxon>Hexapoda</taxon>
        <taxon>Insecta</taxon>
        <taxon>Pterygota</taxon>
        <taxon>Neoptera</taxon>
        <taxon>Paraneoptera</taxon>
        <taxon>Hemiptera</taxon>
        <taxon>Heteroptera</taxon>
        <taxon>Panheteroptera</taxon>
        <taxon>Cimicomorpha</taxon>
        <taxon>Reduviidae</taxon>
        <taxon>Triatominae</taxon>
        <taxon>Rhodnius</taxon>
    </lineage>
</organism>
<dbReference type="EnsemblMetazoa" id="RPRC014516-RA">
    <property type="protein sequence ID" value="RPRC014516-PA"/>
    <property type="gene ID" value="RPRC014516"/>
</dbReference>
<name>T1IDZ6_RHOPR</name>
<dbReference type="EMBL" id="ACPB03019350">
    <property type="status" value="NOT_ANNOTATED_CDS"/>
    <property type="molecule type" value="Genomic_DNA"/>
</dbReference>
<dbReference type="AlphaFoldDB" id="T1IDZ6"/>
<dbReference type="eggNOG" id="ENOG502TF9H">
    <property type="taxonomic scope" value="Eukaryota"/>
</dbReference>
<dbReference type="Proteomes" id="UP000015103">
    <property type="component" value="Unassembled WGS sequence"/>
</dbReference>
<protein>
    <submittedName>
        <fullName evidence="1">Uncharacterized protein</fullName>
    </submittedName>
</protein>
<dbReference type="VEuPathDB" id="VectorBase:RPRC014516"/>
<dbReference type="HOGENOM" id="CLU_1645830_0_0_1"/>
<accession>T1IDZ6</accession>
<proteinExistence type="predicted"/>
<reference evidence="1" key="1">
    <citation type="submission" date="2015-05" db="UniProtKB">
        <authorList>
            <consortium name="EnsemblMetazoa"/>
        </authorList>
    </citation>
    <scope>IDENTIFICATION</scope>
</reference>
<evidence type="ECO:0000313" key="2">
    <source>
        <dbReference type="Proteomes" id="UP000015103"/>
    </source>
</evidence>
<dbReference type="InParanoid" id="T1IDZ6"/>
<keyword evidence="2" id="KW-1185">Reference proteome</keyword>
<evidence type="ECO:0000313" key="1">
    <source>
        <dbReference type="EnsemblMetazoa" id="RPRC014516-PA"/>
    </source>
</evidence>